<evidence type="ECO:0000313" key="4">
    <source>
        <dbReference type="Proteomes" id="UP000008068"/>
    </source>
</evidence>
<feature type="region of interest" description="Disordered" evidence="1">
    <location>
        <begin position="41"/>
        <end position="61"/>
    </location>
</feature>
<keyword evidence="2" id="KW-0472">Membrane</keyword>
<dbReference type="GO" id="GO:0005886">
    <property type="term" value="C:plasma membrane"/>
    <property type="evidence" value="ECO:0007669"/>
    <property type="project" value="TreeGrafter"/>
</dbReference>
<dbReference type="OrthoDB" id="5801126at2759"/>
<protein>
    <submittedName>
        <fullName evidence="3">Uncharacterized protein</fullName>
    </submittedName>
</protein>
<keyword evidence="4" id="KW-1185">Reference proteome</keyword>
<evidence type="ECO:0000256" key="1">
    <source>
        <dbReference type="SAM" id="MobiDB-lite"/>
    </source>
</evidence>
<dbReference type="InterPro" id="IPR000718">
    <property type="entry name" value="Peptidase_M13"/>
</dbReference>
<dbReference type="GO" id="GO:0016485">
    <property type="term" value="P:protein processing"/>
    <property type="evidence" value="ECO:0007669"/>
    <property type="project" value="TreeGrafter"/>
</dbReference>
<dbReference type="PANTHER" id="PTHR11733:SF7">
    <property type="entry name" value="NEPRILYSIN METALLOPEPTIDASE FAMILY-RELATED"/>
    <property type="match status" value="1"/>
</dbReference>
<dbReference type="InterPro" id="IPR024079">
    <property type="entry name" value="MetalloPept_cat_dom_sf"/>
</dbReference>
<gene>
    <name evidence="3" type="ORF">CAEBREN_29570</name>
</gene>
<evidence type="ECO:0000256" key="2">
    <source>
        <dbReference type="SAM" id="Phobius"/>
    </source>
</evidence>
<accession>G0NMV8</accession>
<keyword evidence="2" id="KW-0812">Transmembrane</keyword>
<dbReference type="AlphaFoldDB" id="G0NMV8"/>
<proteinExistence type="predicted"/>
<sequence>MRNQDSKPQQAHPMKVLAFFFIWILVIYTIHLLIRDNETSPEFSRPPNEYDLNTSQSPQPPNLTIQSIETVCKSTECITLAHHLHNWQDVSVDPCQDFYQATCGKYSEHRKPQKTRFGLMTGVMYKLITEHLNKNEPATSKLERAMRVYYSKCEESSKHTATEKRAERMRELFQRIRKIGLWPMANGDWNEDDFKLNGNFFFIVKTG</sequence>
<dbReference type="InParanoid" id="G0NMV8"/>
<name>G0NMV8_CAEBE</name>
<dbReference type="EMBL" id="GL379912">
    <property type="protein sequence ID" value="EGT34275.1"/>
    <property type="molecule type" value="Genomic_DNA"/>
</dbReference>
<dbReference type="eggNOG" id="KOG3624">
    <property type="taxonomic scope" value="Eukaryota"/>
</dbReference>
<organism evidence="4">
    <name type="scientific">Caenorhabditis brenneri</name>
    <name type="common">Nematode worm</name>
    <dbReference type="NCBI Taxonomy" id="135651"/>
    <lineage>
        <taxon>Eukaryota</taxon>
        <taxon>Metazoa</taxon>
        <taxon>Ecdysozoa</taxon>
        <taxon>Nematoda</taxon>
        <taxon>Chromadorea</taxon>
        <taxon>Rhabditida</taxon>
        <taxon>Rhabditina</taxon>
        <taxon>Rhabditomorpha</taxon>
        <taxon>Rhabditoidea</taxon>
        <taxon>Rhabditidae</taxon>
        <taxon>Peloderinae</taxon>
        <taxon>Caenorhabditis</taxon>
    </lineage>
</organism>
<evidence type="ECO:0000313" key="3">
    <source>
        <dbReference type="EMBL" id="EGT34275.1"/>
    </source>
</evidence>
<dbReference type="Gene3D" id="3.40.390.10">
    <property type="entry name" value="Collagenase (Catalytic Domain)"/>
    <property type="match status" value="1"/>
</dbReference>
<dbReference type="GO" id="GO:0004222">
    <property type="term" value="F:metalloendopeptidase activity"/>
    <property type="evidence" value="ECO:0007669"/>
    <property type="project" value="InterPro"/>
</dbReference>
<keyword evidence="2" id="KW-1133">Transmembrane helix</keyword>
<dbReference type="SUPFAM" id="SSF55486">
    <property type="entry name" value="Metalloproteases ('zincins'), catalytic domain"/>
    <property type="match status" value="1"/>
</dbReference>
<dbReference type="STRING" id="135651.G0NMV8"/>
<reference evidence="4" key="1">
    <citation type="submission" date="2011-07" db="EMBL/GenBank/DDBJ databases">
        <authorList>
            <consortium name="Caenorhabditis brenneri Sequencing and Analysis Consortium"/>
            <person name="Wilson R.K."/>
        </authorList>
    </citation>
    <scope>NUCLEOTIDE SEQUENCE [LARGE SCALE GENOMIC DNA]</scope>
    <source>
        <strain evidence="4">PB2801</strain>
    </source>
</reference>
<feature type="transmembrane region" description="Helical" evidence="2">
    <location>
        <begin position="16"/>
        <end position="34"/>
    </location>
</feature>
<dbReference type="PROSITE" id="PS51885">
    <property type="entry name" value="NEPRILYSIN"/>
    <property type="match status" value="1"/>
</dbReference>
<dbReference type="HOGENOM" id="CLU_1327407_0_0_1"/>
<dbReference type="Proteomes" id="UP000008068">
    <property type="component" value="Unassembled WGS sequence"/>
</dbReference>
<feature type="compositionally biased region" description="Polar residues" evidence="1">
    <location>
        <begin position="51"/>
        <end position="61"/>
    </location>
</feature>
<dbReference type="PANTHER" id="PTHR11733">
    <property type="entry name" value="ZINC METALLOPROTEASE FAMILY M13 NEPRILYSIN-RELATED"/>
    <property type="match status" value="1"/>
</dbReference>